<dbReference type="Proteomes" id="UP000321960">
    <property type="component" value="Unassembled WGS sequence"/>
</dbReference>
<evidence type="ECO:0000313" key="1">
    <source>
        <dbReference type="EMBL" id="GEP04306.1"/>
    </source>
</evidence>
<dbReference type="RefSeq" id="WP_147025946.1">
    <property type="nucleotide sequence ID" value="NZ_BJZU01000043.1"/>
</dbReference>
<evidence type="ECO:0000313" key="4">
    <source>
        <dbReference type="Proteomes" id="UP001156856"/>
    </source>
</evidence>
<dbReference type="AlphaFoldDB" id="A0A512J2W8"/>
<evidence type="ECO:0000313" key="2">
    <source>
        <dbReference type="EMBL" id="GLS67175.1"/>
    </source>
</evidence>
<dbReference type="Proteomes" id="UP001156856">
    <property type="component" value="Unassembled WGS sequence"/>
</dbReference>
<dbReference type="OrthoDB" id="7997746at2"/>
<reference evidence="1 3" key="3">
    <citation type="submission" date="2019-07" db="EMBL/GenBank/DDBJ databases">
        <title>Whole genome shotgun sequence of Methylobacterium oxalidis NBRC 107715.</title>
        <authorList>
            <person name="Hosoyama A."/>
            <person name="Uohara A."/>
            <person name="Ohji S."/>
            <person name="Ichikawa N."/>
        </authorList>
    </citation>
    <scope>NUCLEOTIDE SEQUENCE [LARGE SCALE GENOMIC DNA]</scope>
    <source>
        <strain evidence="1 3">NBRC 107715</strain>
    </source>
</reference>
<organism evidence="1 3">
    <name type="scientific">Methylobacterium oxalidis</name>
    <dbReference type="NCBI Taxonomy" id="944322"/>
    <lineage>
        <taxon>Bacteria</taxon>
        <taxon>Pseudomonadati</taxon>
        <taxon>Pseudomonadota</taxon>
        <taxon>Alphaproteobacteria</taxon>
        <taxon>Hyphomicrobiales</taxon>
        <taxon>Methylobacteriaceae</taxon>
        <taxon>Methylobacterium</taxon>
    </lineage>
</organism>
<gene>
    <name evidence="2" type="ORF">GCM10007888_55580</name>
    <name evidence="1" type="ORF">MOX02_23440</name>
</gene>
<sequence length="113" mass="12109">MSAEIFATPLTAYINPRRPDLGKRRITSVSEGLSALYGHGLIEVRDGARSDLWDEAAGALCAAYLQADPERTAAARTALERLLKAVSPIANKRRKALASDDLALWYAAGALPS</sequence>
<dbReference type="EMBL" id="BJZU01000043">
    <property type="protein sequence ID" value="GEP04306.1"/>
    <property type="molecule type" value="Genomic_DNA"/>
</dbReference>
<evidence type="ECO:0000313" key="3">
    <source>
        <dbReference type="Proteomes" id="UP000321960"/>
    </source>
</evidence>
<keyword evidence="4" id="KW-1185">Reference proteome</keyword>
<reference evidence="2" key="1">
    <citation type="journal article" date="2014" name="Int. J. Syst. Evol. Microbiol.">
        <title>Complete genome of a new Firmicutes species belonging to the dominant human colonic microbiota ('Ruminococcus bicirculans') reveals two chromosomes and a selective capacity to utilize plant glucans.</title>
        <authorList>
            <consortium name="NISC Comparative Sequencing Program"/>
            <person name="Wegmann U."/>
            <person name="Louis P."/>
            <person name="Goesmann A."/>
            <person name="Henrissat B."/>
            <person name="Duncan S.H."/>
            <person name="Flint H.J."/>
        </authorList>
    </citation>
    <scope>NUCLEOTIDE SEQUENCE</scope>
    <source>
        <strain evidence="2">NBRC 107715</strain>
    </source>
</reference>
<reference evidence="2" key="4">
    <citation type="submission" date="2023-01" db="EMBL/GenBank/DDBJ databases">
        <title>Draft genome sequence of Methylobacterium oxalidis strain NBRC 107715.</title>
        <authorList>
            <person name="Sun Q."/>
            <person name="Mori K."/>
        </authorList>
    </citation>
    <scope>NUCLEOTIDE SEQUENCE</scope>
    <source>
        <strain evidence="2">NBRC 107715</strain>
    </source>
</reference>
<dbReference type="EMBL" id="BSPK01000111">
    <property type="protein sequence ID" value="GLS67175.1"/>
    <property type="molecule type" value="Genomic_DNA"/>
</dbReference>
<name>A0A512J2W8_9HYPH</name>
<proteinExistence type="predicted"/>
<reference evidence="4" key="2">
    <citation type="journal article" date="2019" name="Int. J. Syst. Evol. Microbiol.">
        <title>The Global Catalogue of Microorganisms (GCM) 10K type strain sequencing project: providing services to taxonomists for standard genome sequencing and annotation.</title>
        <authorList>
            <consortium name="The Broad Institute Genomics Platform"/>
            <consortium name="The Broad Institute Genome Sequencing Center for Infectious Disease"/>
            <person name="Wu L."/>
            <person name="Ma J."/>
        </authorList>
    </citation>
    <scope>NUCLEOTIDE SEQUENCE [LARGE SCALE GENOMIC DNA]</scope>
    <source>
        <strain evidence="4">NBRC 107715</strain>
    </source>
</reference>
<protein>
    <submittedName>
        <fullName evidence="1">Uncharacterized protein</fullName>
    </submittedName>
</protein>
<accession>A0A512J2W8</accession>
<comment type="caution">
    <text evidence="1">The sequence shown here is derived from an EMBL/GenBank/DDBJ whole genome shotgun (WGS) entry which is preliminary data.</text>
</comment>